<sequence length="339" mass="35448">MRISTLKDVARHAGVSVKTVSNVVNGYPYISADMRRRVQAAIEELNYRPNPTARHLRAGRTGLLALVVTGTGVPYLDDLAVDVVAAAADRGYRVVVERGDLAAIGAARPMAVDGVLLAADGTPPEPIQAQAAAGTPLVRLGETRDGHGDHVAIDHARAARDATEHLLRAGRRTVAAIGGHPDQSPAAPGPRTAGYRQALRRSGLAPRPGDEQPVRWHRRAEGRRDGRALLAGPAPPDAIFCHSDLLAIGAVRAVVDAGLRVPDDVAVVGIGDIEEGRYSRPALSTVAVDTAFIAREAVARIAARGDQPDAEPVEITAPHAVRPRESSGAATPAGRPLPG</sequence>
<dbReference type="Proteomes" id="UP001500307">
    <property type="component" value="Unassembled WGS sequence"/>
</dbReference>
<dbReference type="PROSITE" id="PS00356">
    <property type="entry name" value="HTH_LACI_1"/>
    <property type="match status" value="1"/>
</dbReference>
<dbReference type="RefSeq" id="WP_346116401.1">
    <property type="nucleotide sequence ID" value="NZ_BAABGU010000003.1"/>
</dbReference>
<dbReference type="InterPro" id="IPR010982">
    <property type="entry name" value="Lambda_DNA-bd_dom_sf"/>
</dbReference>
<evidence type="ECO:0000256" key="1">
    <source>
        <dbReference type="ARBA" id="ARBA00023015"/>
    </source>
</evidence>
<dbReference type="Gene3D" id="1.10.260.40">
    <property type="entry name" value="lambda repressor-like DNA-binding domains"/>
    <property type="match status" value="1"/>
</dbReference>
<dbReference type="CDD" id="cd01392">
    <property type="entry name" value="HTH_LacI"/>
    <property type="match status" value="1"/>
</dbReference>
<comment type="caution">
    <text evidence="6">The sequence shown here is derived from an EMBL/GenBank/DDBJ whole genome shotgun (WGS) entry which is preliminary data.</text>
</comment>
<organism evidence="6 7">
    <name type="scientific">Micromonospora coerulea</name>
    <dbReference type="NCBI Taxonomy" id="47856"/>
    <lineage>
        <taxon>Bacteria</taxon>
        <taxon>Bacillati</taxon>
        <taxon>Actinomycetota</taxon>
        <taxon>Actinomycetes</taxon>
        <taxon>Micromonosporales</taxon>
        <taxon>Micromonosporaceae</taxon>
        <taxon>Micromonospora</taxon>
    </lineage>
</organism>
<reference evidence="7" key="1">
    <citation type="journal article" date="2019" name="Int. J. Syst. Evol. Microbiol.">
        <title>The Global Catalogue of Microorganisms (GCM) 10K type strain sequencing project: providing services to taxonomists for standard genome sequencing and annotation.</title>
        <authorList>
            <consortium name="The Broad Institute Genomics Platform"/>
            <consortium name="The Broad Institute Genome Sequencing Center for Infectious Disease"/>
            <person name="Wu L."/>
            <person name="Ma J."/>
        </authorList>
    </citation>
    <scope>NUCLEOTIDE SEQUENCE [LARGE SCALE GENOMIC DNA]</scope>
    <source>
        <strain evidence="7">JCM 3175</strain>
    </source>
</reference>
<dbReference type="PANTHER" id="PTHR30146">
    <property type="entry name" value="LACI-RELATED TRANSCRIPTIONAL REPRESSOR"/>
    <property type="match status" value="1"/>
</dbReference>
<dbReference type="Pfam" id="PF13377">
    <property type="entry name" value="Peripla_BP_3"/>
    <property type="match status" value="1"/>
</dbReference>
<evidence type="ECO:0000256" key="3">
    <source>
        <dbReference type="ARBA" id="ARBA00023163"/>
    </source>
</evidence>
<dbReference type="Pfam" id="PF00356">
    <property type="entry name" value="LacI"/>
    <property type="match status" value="1"/>
</dbReference>
<protein>
    <submittedName>
        <fullName evidence="6">LacI family DNA-binding transcriptional regulator</fullName>
    </submittedName>
</protein>
<evidence type="ECO:0000256" key="4">
    <source>
        <dbReference type="SAM" id="MobiDB-lite"/>
    </source>
</evidence>
<dbReference type="SUPFAM" id="SSF47413">
    <property type="entry name" value="lambda repressor-like DNA-binding domains"/>
    <property type="match status" value="1"/>
</dbReference>
<keyword evidence="1" id="KW-0805">Transcription regulation</keyword>
<dbReference type="InterPro" id="IPR028082">
    <property type="entry name" value="Peripla_BP_I"/>
</dbReference>
<dbReference type="SMART" id="SM00354">
    <property type="entry name" value="HTH_LACI"/>
    <property type="match status" value="1"/>
</dbReference>
<evidence type="ECO:0000259" key="5">
    <source>
        <dbReference type="PROSITE" id="PS50932"/>
    </source>
</evidence>
<dbReference type="InterPro" id="IPR000843">
    <property type="entry name" value="HTH_LacI"/>
</dbReference>
<evidence type="ECO:0000256" key="2">
    <source>
        <dbReference type="ARBA" id="ARBA00023125"/>
    </source>
</evidence>
<dbReference type="PRINTS" id="PR00036">
    <property type="entry name" value="HTHLACI"/>
</dbReference>
<proteinExistence type="predicted"/>
<feature type="region of interest" description="Disordered" evidence="4">
    <location>
        <begin position="201"/>
        <end position="221"/>
    </location>
</feature>
<dbReference type="SUPFAM" id="SSF53822">
    <property type="entry name" value="Periplasmic binding protein-like I"/>
    <property type="match status" value="1"/>
</dbReference>
<keyword evidence="3" id="KW-0804">Transcription</keyword>
<feature type="region of interest" description="Disordered" evidence="4">
    <location>
        <begin position="304"/>
        <end position="339"/>
    </location>
</feature>
<keyword evidence="2 6" id="KW-0238">DNA-binding</keyword>
<dbReference type="Gene3D" id="3.40.50.2300">
    <property type="match status" value="2"/>
</dbReference>
<dbReference type="InterPro" id="IPR046335">
    <property type="entry name" value="LacI/GalR-like_sensor"/>
</dbReference>
<dbReference type="PROSITE" id="PS50932">
    <property type="entry name" value="HTH_LACI_2"/>
    <property type="match status" value="1"/>
</dbReference>
<evidence type="ECO:0000313" key="7">
    <source>
        <dbReference type="Proteomes" id="UP001500307"/>
    </source>
</evidence>
<dbReference type="GO" id="GO:0003677">
    <property type="term" value="F:DNA binding"/>
    <property type="evidence" value="ECO:0007669"/>
    <property type="project" value="UniProtKB-KW"/>
</dbReference>
<keyword evidence="7" id="KW-1185">Reference proteome</keyword>
<dbReference type="EMBL" id="BAABGU010000003">
    <property type="protein sequence ID" value="GAA4563973.1"/>
    <property type="molecule type" value="Genomic_DNA"/>
</dbReference>
<dbReference type="PANTHER" id="PTHR30146:SF153">
    <property type="entry name" value="LACTOSE OPERON REPRESSOR"/>
    <property type="match status" value="1"/>
</dbReference>
<evidence type="ECO:0000313" key="6">
    <source>
        <dbReference type="EMBL" id="GAA4563973.1"/>
    </source>
</evidence>
<gene>
    <name evidence="6" type="ORF">GCM10023176_09090</name>
</gene>
<accession>A0ABP8SAB3</accession>
<feature type="domain" description="HTH lacI-type" evidence="5">
    <location>
        <begin position="4"/>
        <end position="58"/>
    </location>
</feature>
<name>A0ABP8SAB3_9ACTN</name>
<dbReference type="CDD" id="cd06267">
    <property type="entry name" value="PBP1_LacI_sugar_binding-like"/>
    <property type="match status" value="1"/>
</dbReference>